<sequence length="20" mass="2300">MPIFFSIREGIPFQGGYIVQ</sequence>
<dbReference type="EMBL" id="CACRZD030000013">
    <property type="protein sequence ID" value="CAA6669971.1"/>
    <property type="molecule type" value="Genomic_DNA"/>
</dbReference>
<keyword evidence="2" id="KW-1185">Reference proteome</keyword>
<evidence type="ECO:0000313" key="1">
    <source>
        <dbReference type="EMBL" id="CAA2630728.1"/>
    </source>
</evidence>
<protein>
    <submittedName>
        <fullName evidence="1">Uncharacterized protein</fullName>
    </submittedName>
</protein>
<reference evidence="1 2" key="1">
    <citation type="submission" date="2019-12" db="EMBL/GenBank/DDBJ databases">
        <authorList>
            <person name="Scholz U."/>
            <person name="Mascher M."/>
            <person name="Fiebig A."/>
        </authorList>
    </citation>
    <scope>NUCLEOTIDE SEQUENCE</scope>
</reference>
<accession>A0A7I8JJB9</accession>
<gene>
    <name evidence="1" type="ORF">SI7747_13016374</name>
</gene>
<dbReference type="AlphaFoldDB" id="A0A7I8JJB9"/>
<organism evidence="1">
    <name type="scientific">Spirodela intermedia</name>
    <name type="common">Intermediate duckweed</name>
    <dbReference type="NCBI Taxonomy" id="51605"/>
    <lineage>
        <taxon>Eukaryota</taxon>
        <taxon>Viridiplantae</taxon>
        <taxon>Streptophyta</taxon>
        <taxon>Embryophyta</taxon>
        <taxon>Tracheophyta</taxon>
        <taxon>Spermatophyta</taxon>
        <taxon>Magnoliopsida</taxon>
        <taxon>Liliopsida</taxon>
        <taxon>Araceae</taxon>
        <taxon>Lemnoideae</taxon>
        <taxon>Spirodela</taxon>
    </lineage>
</organism>
<dbReference type="EMBL" id="LR743600">
    <property type="protein sequence ID" value="CAA2630728.1"/>
    <property type="molecule type" value="Genomic_DNA"/>
</dbReference>
<evidence type="ECO:0000313" key="2">
    <source>
        <dbReference type="Proteomes" id="UP001189122"/>
    </source>
</evidence>
<proteinExistence type="predicted"/>
<dbReference type="Proteomes" id="UP001189122">
    <property type="component" value="Unassembled WGS sequence"/>
</dbReference>
<name>A0A7I8JJB9_SPIIN</name>